<dbReference type="EMBL" id="JH598325">
    <property type="status" value="NOT_ANNOTATED_CDS"/>
    <property type="molecule type" value="Genomic_DNA"/>
</dbReference>
<feature type="compositionally biased region" description="Polar residues" evidence="1">
    <location>
        <begin position="496"/>
        <end position="506"/>
    </location>
</feature>
<feature type="compositionally biased region" description="Basic residues" evidence="1">
    <location>
        <begin position="508"/>
        <end position="519"/>
    </location>
</feature>
<feature type="region of interest" description="Disordered" evidence="1">
    <location>
        <begin position="357"/>
        <end position="406"/>
    </location>
</feature>
<reference evidence="4" key="1">
    <citation type="journal article" date="2010" name="Science">
        <title>Signatures of adaptation to obligate biotrophy in the Hyaloperonospora arabidopsidis genome.</title>
        <authorList>
            <person name="Baxter L."/>
            <person name="Tripathy S."/>
            <person name="Ishaque N."/>
            <person name="Boot N."/>
            <person name="Cabral A."/>
            <person name="Kemen E."/>
            <person name="Thines M."/>
            <person name="Ah-Fong A."/>
            <person name="Anderson R."/>
            <person name="Badejoko W."/>
            <person name="Bittner-Eddy P."/>
            <person name="Boore J.L."/>
            <person name="Chibucos M.C."/>
            <person name="Coates M."/>
            <person name="Dehal P."/>
            <person name="Delehaunty K."/>
            <person name="Dong S."/>
            <person name="Downton P."/>
            <person name="Dumas B."/>
            <person name="Fabro G."/>
            <person name="Fronick C."/>
            <person name="Fuerstenberg S.I."/>
            <person name="Fulton L."/>
            <person name="Gaulin E."/>
            <person name="Govers F."/>
            <person name="Hughes L."/>
            <person name="Humphray S."/>
            <person name="Jiang R.H."/>
            <person name="Judelson H."/>
            <person name="Kamoun S."/>
            <person name="Kyung K."/>
            <person name="Meijer H."/>
            <person name="Minx P."/>
            <person name="Morris P."/>
            <person name="Nelson J."/>
            <person name="Phuntumart V."/>
            <person name="Qutob D."/>
            <person name="Rehmany A."/>
            <person name="Rougon-Cardoso A."/>
            <person name="Ryden P."/>
            <person name="Torto-Alalibo T."/>
            <person name="Studholme D."/>
            <person name="Wang Y."/>
            <person name="Win J."/>
            <person name="Wood J."/>
            <person name="Clifton S.W."/>
            <person name="Rogers J."/>
            <person name="Van den Ackerveken G."/>
            <person name="Jones J.D."/>
            <person name="McDowell J.M."/>
            <person name="Beynon J."/>
            <person name="Tyler B.M."/>
        </authorList>
    </citation>
    <scope>NUCLEOTIDE SEQUENCE [LARGE SCALE GENOMIC DNA]</scope>
    <source>
        <strain evidence="4">Emoy2</strain>
    </source>
</reference>
<feature type="compositionally biased region" description="Basic residues" evidence="1">
    <location>
        <begin position="383"/>
        <end position="394"/>
    </location>
</feature>
<dbReference type="VEuPathDB" id="FungiDB:HpaG801287"/>
<reference evidence="3" key="2">
    <citation type="submission" date="2015-06" db="UniProtKB">
        <authorList>
            <consortium name="EnsemblProtists"/>
        </authorList>
    </citation>
    <scope>IDENTIFICATION</scope>
    <source>
        <strain evidence="3">Emoy2</strain>
    </source>
</reference>
<sequence length="592" mass="66265">MTTTKSIKLSPPASADVGEVPHNYYPHDSIPVESKVHRKEISAFKVPPLELHHDEAFQYTTPLQQTQRSAMFGSCTQAASIVISVFFEVVNRSGYCTDPTAQDSVITRQAKVLYVSLLESVQKERGEWQGFSSNSKGPEQLSVPSPRDHLMSSLSPNATTADQCSVLNKLLEVSLRSLMGPFVPPELYTQHKKVLLCESLAVPPAFTTLLAIREILNCLERNVRHCLLRVFALWDLIARVSGGEAQPLMKTITDNQHYVFCKSFERGSMYIPIKQELQIHAKLLEDSHNNAWASDTKSTPTSLLDKDDDTFSSDGDISGSSDDDNWRLCHRKRWWGQSAVSKHQLAFRSRTLSSGPFLAKDRESQGGETDDSRRSLPLLNRYSSRRRLGRKTMRSRSLSSLPLSGGTDPLVSVKLSNSIEGIPPPYNLPRHSRSSKRIPTECRKSLSRMPEAPIQNGTIRVDSGTLSMSKKLSQRSSSLPHSRTSERYKKHEQDMGTISESSTPSTIRRGKSARRKKSSLYRPCSRYSAADQTMHDGVYQFQEHEVQERRQKPRYLSVAASYITTPVAAATLFVLASMATIAIFGMRKTSNN</sequence>
<keyword evidence="4" id="KW-1185">Reference proteome</keyword>
<feature type="region of interest" description="Disordered" evidence="1">
    <location>
        <begin position="292"/>
        <end position="321"/>
    </location>
</feature>
<dbReference type="HOGENOM" id="CLU_018225_0_0_1"/>
<keyword evidence="2" id="KW-0812">Transmembrane</keyword>
<proteinExistence type="predicted"/>
<evidence type="ECO:0000256" key="1">
    <source>
        <dbReference type="SAM" id="MobiDB-lite"/>
    </source>
</evidence>
<name>M4B4T7_HYAAE</name>
<feature type="transmembrane region" description="Helical" evidence="2">
    <location>
        <begin position="559"/>
        <end position="584"/>
    </location>
</feature>
<organism evidence="3 4">
    <name type="scientific">Hyaloperonospora arabidopsidis (strain Emoy2)</name>
    <name type="common">Downy mildew agent</name>
    <name type="synonym">Peronospora arabidopsidis</name>
    <dbReference type="NCBI Taxonomy" id="559515"/>
    <lineage>
        <taxon>Eukaryota</taxon>
        <taxon>Sar</taxon>
        <taxon>Stramenopiles</taxon>
        <taxon>Oomycota</taxon>
        <taxon>Peronosporomycetes</taxon>
        <taxon>Peronosporales</taxon>
        <taxon>Peronosporaceae</taxon>
        <taxon>Hyaloperonospora</taxon>
    </lineage>
</organism>
<feature type="compositionally biased region" description="Basic and acidic residues" evidence="1">
    <location>
        <begin position="483"/>
        <end position="494"/>
    </location>
</feature>
<dbReference type="InParanoid" id="M4B4T7"/>
<keyword evidence="2" id="KW-0472">Membrane</keyword>
<protein>
    <submittedName>
        <fullName evidence="3">Uncharacterized protein</fullName>
    </submittedName>
</protein>
<evidence type="ECO:0000256" key="2">
    <source>
        <dbReference type="SAM" id="Phobius"/>
    </source>
</evidence>
<feature type="compositionally biased region" description="Low complexity" evidence="1">
    <location>
        <begin position="395"/>
        <end position="404"/>
    </location>
</feature>
<keyword evidence="2" id="KW-1133">Transmembrane helix</keyword>
<feature type="region of interest" description="Disordered" evidence="1">
    <location>
        <begin position="464"/>
        <end position="522"/>
    </location>
</feature>
<feature type="compositionally biased region" description="Low complexity" evidence="1">
    <location>
        <begin position="466"/>
        <end position="479"/>
    </location>
</feature>
<accession>M4B4T7</accession>
<dbReference type="Proteomes" id="UP000011713">
    <property type="component" value="Unassembled WGS sequence"/>
</dbReference>
<dbReference type="AlphaFoldDB" id="M4B4T7"/>
<dbReference type="eggNOG" id="ENOG502S1HN">
    <property type="taxonomic scope" value="Eukaryota"/>
</dbReference>
<feature type="region of interest" description="Disordered" evidence="1">
    <location>
        <begin position="128"/>
        <end position="156"/>
    </location>
</feature>
<evidence type="ECO:0000313" key="3">
    <source>
        <dbReference type="EnsemblProtists" id="HpaP801287"/>
    </source>
</evidence>
<evidence type="ECO:0000313" key="4">
    <source>
        <dbReference type="Proteomes" id="UP000011713"/>
    </source>
</evidence>
<feature type="compositionally biased region" description="Basic and acidic residues" evidence="1">
    <location>
        <begin position="359"/>
        <end position="374"/>
    </location>
</feature>
<dbReference type="EnsemblProtists" id="HpaT801287">
    <property type="protein sequence ID" value="HpaP801287"/>
    <property type="gene ID" value="HpaG801287"/>
</dbReference>